<feature type="compositionally biased region" description="Pro residues" evidence="1">
    <location>
        <begin position="37"/>
        <end position="46"/>
    </location>
</feature>
<feature type="compositionally biased region" description="Pro residues" evidence="1">
    <location>
        <begin position="215"/>
        <end position="225"/>
    </location>
</feature>
<feature type="compositionally biased region" description="Low complexity" evidence="1">
    <location>
        <begin position="47"/>
        <end position="57"/>
    </location>
</feature>
<dbReference type="EMBL" id="KN817526">
    <property type="protein sequence ID" value="KJA26903.1"/>
    <property type="molecule type" value="Genomic_DNA"/>
</dbReference>
<dbReference type="STRING" id="945553.A0A0D2MSC8"/>
<dbReference type="OMA" id="ECGANTH"/>
<feature type="compositionally biased region" description="Low complexity" evidence="1">
    <location>
        <begin position="101"/>
        <end position="116"/>
    </location>
</feature>
<feature type="region of interest" description="Disordered" evidence="1">
    <location>
        <begin position="250"/>
        <end position="339"/>
    </location>
</feature>
<evidence type="ECO:0000313" key="3">
    <source>
        <dbReference type="Proteomes" id="UP000054270"/>
    </source>
</evidence>
<protein>
    <submittedName>
        <fullName evidence="2">Uncharacterized protein</fullName>
    </submittedName>
</protein>
<dbReference type="OrthoDB" id="2970403at2759"/>
<accession>A0A0D2MSC8</accession>
<proteinExistence type="predicted"/>
<dbReference type="Proteomes" id="UP000054270">
    <property type="component" value="Unassembled WGS sequence"/>
</dbReference>
<feature type="region of interest" description="Disordered" evidence="1">
    <location>
        <begin position="1"/>
        <end position="227"/>
    </location>
</feature>
<feature type="compositionally biased region" description="Polar residues" evidence="1">
    <location>
        <begin position="155"/>
        <end position="166"/>
    </location>
</feature>
<reference evidence="3" key="1">
    <citation type="submission" date="2014-04" db="EMBL/GenBank/DDBJ databases">
        <title>Evolutionary Origins and Diversification of the Mycorrhizal Mutualists.</title>
        <authorList>
            <consortium name="DOE Joint Genome Institute"/>
            <consortium name="Mycorrhizal Genomics Consortium"/>
            <person name="Kohler A."/>
            <person name="Kuo A."/>
            <person name="Nagy L.G."/>
            <person name="Floudas D."/>
            <person name="Copeland A."/>
            <person name="Barry K.W."/>
            <person name="Cichocki N."/>
            <person name="Veneault-Fourrey C."/>
            <person name="LaButti K."/>
            <person name="Lindquist E.A."/>
            <person name="Lipzen A."/>
            <person name="Lundell T."/>
            <person name="Morin E."/>
            <person name="Murat C."/>
            <person name="Riley R."/>
            <person name="Ohm R."/>
            <person name="Sun H."/>
            <person name="Tunlid A."/>
            <person name="Henrissat B."/>
            <person name="Grigoriev I.V."/>
            <person name="Hibbett D.S."/>
            <person name="Martin F."/>
        </authorList>
    </citation>
    <scope>NUCLEOTIDE SEQUENCE [LARGE SCALE GENOMIC DNA]</scope>
    <source>
        <strain evidence="3">FD-334 SS-4</strain>
    </source>
</reference>
<feature type="compositionally biased region" description="Basic residues" evidence="1">
    <location>
        <begin position="693"/>
        <end position="707"/>
    </location>
</feature>
<feature type="compositionally biased region" description="Basic residues" evidence="1">
    <location>
        <begin position="168"/>
        <end position="177"/>
    </location>
</feature>
<organism evidence="2 3">
    <name type="scientific">Hypholoma sublateritium (strain FD-334 SS-4)</name>
    <dbReference type="NCBI Taxonomy" id="945553"/>
    <lineage>
        <taxon>Eukaryota</taxon>
        <taxon>Fungi</taxon>
        <taxon>Dikarya</taxon>
        <taxon>Basidiomycota</taxon>
        <taxon>Agaricomycotina</taxon>
        <taxon>Agaricomycetes</taxon>
        <taxon>Agaricomycetidae</taxon>
        <taxon>Agaricales</taxon>
        <taxon>Agaricineae</taxon>
        <taxon>Strophariaceae</taxon>
        <taxon>Hypholoma</taxon>
    </lineage>
</organism>
<feature type="compositionally biased region" description="Basic and acidic residues" evidence="1">
    <location>
        <begin position="250"/>
        <end position="273"/>
    </location>
</feature>
<feature type="region of interest" description="Disordered" evidence="1">
    <location>
        <begin position="661"/>
        <end position="742"/>
    </location>
</feature>
<keyword evidence="3" id="KW-1185">Reference proteome</keyword>
<dbReference type="AlphaFoldDB" id="A0A0D2MSC8"/>
<evidence type="ECO:0000256" key="1">
    <source>
        <dbReference type="SAM" id="MobiDB-lite"/>
    </source>
</evidence>
<sequence>MRHTHLRRPSERPNRKRSELHRLPRQPNVRHSSLTTPPSPLKPPSPAARQARAAHSQTPSPKTTARRNRGDPDRRPNTSTKTMECGANTHPDERTHLRMNTPATPTAQSTQAQPQAPRTPSPRPRKRTPAAQPDEHPTPSKTKKARPSRLLQPAASPSPQDSTWTVVTHKKKARHSTRMNENNIIGPMTTIYGSPEAPPTQLPVPQAATTADQVPAPPAIPPPLSPETTEDIRLFQEAEETQREEWRNEMREDLYPFMEPDERRRQEEEDRQTSRARSGEIAPNAIDFPPLPPRPSVPTDTADTPRLPLSIQGTRIPRINSQRPTNAPTPPQQPAHPAREENDIQMAAPTDHVATASPHPILQPSTISNGRRTLSNGLVITEAPEGGKWPERFSFEHCLKGIDPGQRAVWLAKPQPTIIATAWRQKFGDNAKLAASLVNLLPRIIDAPDVLVSTPFRPEGDVFPPNGFKGPYGLLISNISDDCAELLLNLGVIITAGAIFFFQPVDTPNSKFIGTLEGFTVPDGGRGAEQVREILRNCLRMNNTALNFIRRWTPDSLEDEANKMIASITIEPIMIRTREGPTKTVWNTYCVPPPLPHHLYQEWIGIIRDLRPSDYDAGRGHFRNEKPFQCMGCRSINHPTGLCPLPLITGWLGPAASSELPEDATALDNDPPVGSTRGHTRGNRGRGGVARRPGNHRAGRGNARHLKHPDNSRAQQLPPPEEHATDKSPLYLTGDKHGLTAQ</sequence>
<name>A0A0D2MSC8_HYPSF</name>
<evidence type="ECO:0000313" key="2">
    <source>
        <dbReference type="EMBL" id="KJA26903.1"/>
    </source>
</evidence>
<feature type="compositionally biased region" description="Basic and acidic residues" evidence="1">
    <location>
        <begin position="8"/>
        <end position="22"/>
    </location>
</feature>
<gene>
    <name evidence="2" type="ORF">HYPSUDRAFT_198682</name>
</gene>